<evidence type="ECO:0000313" key="2">
    <source>
        <dbReference type="Proteomes" id="UP000290608"/>
    </source>
</evidence>
<protein>
    <submittedName>
        <fullName evidence="1">Uncharacterized protein</fullName>
    </submittedName>
</protein>
<dbReference type="EMBL" id="QOVL01000003">
    <property type="protein sequence ID" value="RXG32443.1"/>
    <property type="molecule type" value="Genomic_DNA"/>
</dbReference>
<accession>A0A4Q0PPM6</accession>
<evidence type="ECO:0000313" key="1">
    <source>
        <dbReference type="EMBL" id="RXG32443.1"/>
    </source>
</evidence>
<dbReference type="STRING" id="1122159.SAMN02745246_00909"/>
<name>A0A4Q0PPM6_9FLAO</name>
<sequence length="103" mass="11808">MKYENPSNGNIIERVYNLTDLYDLKLTYTDVIIDTNAKQEITCESTNAIEGEWEKINENTYKLIFGEQTQEIGVSFLGVETMMTFDIAEGTGEGTIILERQYH</sequence>
<dbReference type="AlphaFoldDB" id="A0A4Q0PPM6"/>
<dbReference type="RefSeq" id="WP_073097516.1">
    <property type="nucleotide sequence ID" value="NZ_QOVL01000003.1"/>
</dbReference>
<proteinExistence type="predicted"/>
<gene>
    <name evidence="1" type="ORF">DSL99_766</name>
</gene>
<organism evidence="1 2">
    <name type="scientific">Leeuwenhoekiella marinoflava</name>
    <dbReference type="NCBI Taxonomy" id="988"/>
    <lineage>
        <taxon>Bacteria</taxon>
        <taxon>Pseudomonadati</taxon>
        <taxon>Bacteroidota</taxon>
        <taxon>Flavobacteriia</taxon>
        <taxon>Flavobacteriales</taxon>
        <taxon>Flavobacteriaceae</taxon>
        <taxon>Leeuwenhoekiella</taxon>
    </lineage>
</organism>
<dbReference type="Proteomes" id="UP000290608">
    <property type="component" value="Unassembled WGS sequence"/>
</dbReference>
<reference evidence="1 2" key="1">
    <citation type="submission" date="2018-07" db="EMBL/GenBank/DDBJ databases">
        <title>Leeuwenhoekiella genomics.</title>
        <authorList>
            <person name="Tahon G."/>
            <person name="Willems A."/>
        </authorList>
    </citation>
    <scope>NUCLEOTIDE SEQUENCE [LARGE SCALE GENOMIC DNA]</scope>
    <source>
        <strain evidence="1 2">LMG 1345</strain>
    </source>
</reference>
<comment type="caution">
    <text evidence="1">The sequence shown here is derived from an EMBL/GenBank/DDBJ whole genome shotgun (WGS) entry which is preliminary data.</text>
</comment>